<feature type="compositionally biased region" description="Basic and acidic residues" evidence="1">
    <location>
        <begin position="102"/>
        <end position="113"/>
    </location>
</feature>
<name>A0A2K1ZZE9_POPTR</name>
<dbReference type="EMBL" id="CM009295">
    <property type="protein sequence ID" value="PNT30658.1"/>
    <property type="molecule type" value="Genomic_DNA"/>
</dbReference>
<feature type="compositionally biased region" description="Polar residues" evidence="1">
    <location>
        <begin position="83"/>
        <end position="101"/>
    </location>
</feature>
<proteinExistence type="predicted"/>
<evidence type="ECO:0000256" key="3">
    <source>
        <dbReference type="SAM" id="SignalP"/>
    </source>
</evidence>
<gene>
    <name evidence="4" type="ORF">POPTR_006G092200</name>
</gene>
<feature type="transmembrane region" description="Helical" evidence="2">
    <location>
        <begin position="134"/>
        <end position="156"/>
    </location>
</feature>
<keyword evidence="2" id="KW-1133">Transmembrane helix</keyword>
<feature type="signal peptide" evidence="3">
    <location>
        <begin position="1"/>
        <end position="19"/>
    </location>
</feature>
<dbReference type="InParanoid" id="A0A2K1ZZE9"/>
<evidence type="ECO:0000313" key="4">
    <source>
        <dbReference type="EMBL" id="PNT30658.1"/>
    </source>
</evidence>
<reference evidence="4 5" key="1">
    <citation type="journal article" date="2006" name="Science">
        <title>The genome of black cottonwood, Populus trichocarpa (Torr. &amp; Gray).</title>
        <authorList>
            <person name="Tuskan G.A."/>
            <person name="Difazio S."/>
            <person name="Jansson S."/>
            <person name="Bohlmann J."/>
            <person name="Grigoriev I."/>
            <person name="Hellsten U."/>
            <person name="Putnam N."/>
            <person name="Ralph S."/>
            <person name="Rombauts S."/>
            <person name="Salamov A."/>
            <person name="Schein J."/>
            <person name="Sterck L."/>
            <person name="Aerts A."/>
            <person name="Bhalerao R.R."/>
            <person name="Bhalerao R.P."/>
            <person name="Blaudez D."/>
            <person name="Boerjan W."/>
            <person name="Brun A."/>
            <person name="Brunner A."/>
            <person name="Busov V."/>
            <person name="Campbell M."/>
            <person name="Carlson J."/>
            <person name="Chalot M."/>
            <person name="Chapman J."/>
            <person name="Chen G.L."/>
            <person name="Cooper D."/>
            <person name="Coutinho P.M."/>
            <person name="Couturier J."/>
            <person name="Covert S."/>
            <person name="Cronk Q."/>
            <person name="Cunningham R."/>
            <person name="Davis J."/>
            <person name="Degroeve S."/>
            <person name="Dejardin A."/>
            <person name="Depamphilis C."/>
            <person name="Detter J."/>
            <person name="Dirks B."/>
            <person name="Dubchak I."/>
            <person name="Duplessis S."/>
            <person name="Ehlting J."/>
            <person name="Ellis B."/>
            <person name="Gendler K."/>
            <person name="Goodstein D."/>
            <person name="Gribskov M."/>
            <person name="Grimwood J."/>
            <person name="Groover A."/>
            <person name="Gunter L."/>
            <person name="Hamberger B."/>
            <person name="Heinze B."/>
            <person name="Helariutta Y."/>
            <person name="Henrissat B."/>
            <person name="Holligan D."/>
            <person name="Holt R."/>
            <person name="Huang W."/>
            <person name="Islam-Faridi N."/>
            <person name="Jones S."/>
            <person name="Jones-Rhoades M."/>
            <person name="Jorgensen R."/>
            <person name="Joshi C."/>
            <person name="Kangasjarvi J."/>
            <person name="Karlsson J."/>
            <person name="Kelleher C."/>
            <person name="Kirkpatrick R."/>
            <person name="Kirst M."/>
            <person name="Kohler A."/>
            <person name="Kalluri U."/>
            <person name="Larimer F."/>
            <person name="Leebens-Mack J."/>
            <person name="Leple J.C."/>
            <person name="Locascio P."/>
            <person name="Lou Y."/>
            <person name="Lucas S."/>
            <person name="Martin F."/>
            <person name="Montanini B."/>
            <person name="Napoli C."/>
            <person name="Nelson D.R."/>
            <person name="Nelson C."/>
            <person name="Nieminen K."/>
            <person name="Nilsson O."/>
            <person name="Pereda V."/>
            <person name="Peter G."/>
            <person name="Philippe R."/>
            <person name="Pilate G."/>
            <person name="Poliakov A."/>
            <person name="Razumovskaya J."/>
            <person name="Richardson P."/>
            <person name="Rinaldi C."/>
            <person name="Ritland K."/>
            <person name="Rouze P."/>
            <person name="Ryaboy D."/>
            <person name="Schmutz J."/>
            <person name="Schrader J."/>
            <person name="Segerman B."/>
            <person name="Shin H."/>
            <person name="Siddiqui A."/>
            <person name="Sterky F."/>
            <person name="Terry A."/>
            <person name="Tsai C.J."/>
            <person name="Uberbacher E."/>
            <person name="Unneberg P."/>
            <person name="Vahala J."/>
            <person name="Wall K."/>
            <person name="Wessler S."/>
            <person name="Yang G."/>
            <person name="Yin T."/>
            <person name="Douglas C."/>
            <person name="Marra M."/>
            <person name="Sandberg G."/>
            <person name="Van de Peer Y."/>
            <person name="Rokhsar D."/>
        </authorList>
    </citation>
    <scope>NUCLEOTIDE SEQUENCE [LARGE SCALE GENOMIC DNA]</scope>
    <source>
        <strain evidence="5">cv. Nisqually</strain>
    </source>
</reference>
<keyword evidence="2" id="KW-0812">Transmembrane</keyword>
<keyword evidence="2" id="KW-0472">Membrane</keyword>
<evidence type="ECO:0000256" key="2">
    <source>
        <dbReference type="SAM" id="Phobius"/>
    </source>
</evidence>
<feature type="chain" id="PRO_5014408536" description="Transmembrane protein" evidence="3">
    <location>
        <begin position="20"/>
        <end position="168"/>
    </location>
</feature>
<evidence type="ECO:0008006" key="6">
    <source>
        <dbReference type="Google" id="ProtNLM"/>
    </source>
</evidence>
<dbReference type="PANTHER" id="PTHR34558:SF9">
    <property type="entry name" value="F3L24.15 PROTEIN"/>
    <property type="match status" value="1"/>
</dbReference>
<keyword evidence="5" id="KW-1185">Reference proteome</keyword>
<accession>A0A2K1ZZE9</accession>
<evidence type="ECO:0000256" key="1">
    <source>
        <dbReference type="SAM" id="MobiDB-lite"/>
    </source>
</evidence>
<organism evidence="4 5">
    <name type="scientific">Populus trichocarpa</name>
    <name type="common">Western balsam poplar</name>
    <name type="synonym">Populus balsamifera subsp. trichocarpa</name>
    <dbReference type="NCBI Taxonomy" id="3694"/>
    <lineage>
        <taxon>Eukaryota</taxon>
        <taxon>Viridiplantae</taxon>
        <taxon>Streptophyta</taxon>
        <taxon>Embryophyta</taxon>
        <taxon>Tracheophyta</taxon>
        <taxon>Spermatophyta</taxon>
        <taxon>Magnoliopsida</taxon>
        <taxon>eudicotyledons</taxon>
        <taxon>Gunneridae</taxon>
        <taxon>Pentapetalae</taxon>
        <taxon>rosids</taxon>
        <taxon>fabids</taxon>
        <taxon>Malpighiales</taxon>
        <taxon>Salicaceae</taxon>
        <taxon>Saliceae</taxon>
        <taxon>Populus</taxon>
    </lineage>
</organism>
<dbReference type="PANTHER" id="PTHR34558">
    <property type="entry name" value="EXPRESSED PROTEIN"/>
    <property type="match status" value="1"/>
</dbReference>
<protein>
    <recommendedName>
        <fullName evidence="6">Transmembrane protein</fullName>
    </recommendedName>
</protein>
<keyword evidence="3" id="KW-0732">Signal</keyword>
<dbReference type="AlphaFoldDB" id="A0A2K1ZZE9"/>
<dbReference type="STRING" id="3694.A0A2K1ZZE9"/>
<sequence>MAQFLLLCLVLADAVVGLAMTSEKVQTMVQSSSASSSYPQAPTQNSYEAQAPMIRKLGKHHHHKMVQSFVAPRLSPSIAPPQAQENVHSTKGTSSLDQTRSSSEHSNTDHEESVSIQVQDIHLPGHHHSVDRSVAGGGVILGGLATTFLVAVFCYIRASGRHKADTTS</sequence>
<feature type="region of interest" description="Disordered" evidence="1">
    <location>
        <begin position="75"/>
        <end position="115"/>
    </location>
</feature>
<dbReference type="Proteomes" id="UP000006729">
    <property type="component" value="Chromosome 6"/>
</dbReference>
<evidence type="ECO:0000313" key="5">
    <source>
        <dbReference type="Proteomes" id="UP000006729"/>
    </source>
</evidence>